<protein>
    <submittedName>
        <fullName evidence="1">Uncharacterized protein</fullName>
    </submittedName>
</protein>
<organism evidence="1 2">
    <name type="scientific">Miniphocaeibacter halophilus</name>
    <dbReference type="NCBI Taxonomy" id="2931922"/>
    <lineage>
        <taxon>Bacteria</taxon>
        <taxon>Bacillati</taxon>
        <taxon>Bacillota</taxon>
        <taxon>Tissierellia</taxon>
        <taxon>Tissierellales</taxon>
        <taxon>Peptoniphilaceae</taxon>
        <taxon>Miniphocaeibacter</taxon>
    </lineage>
</organism>
<evidence type="ECO:0000313" key="1">
    <source>
        <dbReference type="EMBL" id="QQK07952.1"/>
    </source>
</evidence>
<proteinExistence type="predicted"/>
<name>A0AC61MR61_9FIRM</name>
<gene>
    <name evidence="1" type="ORF">JFY71_11915</name>
</gene>
<reference evidence="1 2" key="1">
    <citation type="journal article" date="2022" name="Int. J. Syst. Evol. Microbiol.">
        <title>Miniphocaeibacter halophilus sp. nov., an ammonium-tolerant acetate-producing bacterium isolated from a biogas system.</title>
        <authorList>
            <person name="Schnurer A."/>
            <person name="Singh A."/>
            <person name="Bi S."/>
            <person name="Qiao W."/>
            <person name="Westerholm M."/>
        </authorList>
    </citation>
    <scope>NUCLEOTIDE SEQUENCE [LARGE SCALE GENOMIC DNA]</scope>
    <source>
        <strain evidence="1 2">AMB_01</strain>
    </source>
</reference>
<evidence type="ECO:0000313" key="2">
    <source>
        <dbReference type="Proteomes" id="UP000595814"/>
    </source>
</evidence>
<dbReference type="Proteomes" id="UP000595814">
    <property type="component" value="Chromosome"/>
</dbReference>
<accession>A0AC61MR61</accession>
<sequence>MIKELYIKREKQIIANILNNKINKISRKDRKNNSIRYYDGSNIGFYSFLGEDNKEYYEKAKNNLRKNIKYEEEITKNIVRKNSINYEEEITKNIVRKNSINYEEEITKNIVRKNSINYEYNEEEFINKAKKLIFELNKKFPEFIFSNNIKMFNTKYELINDLNTDLYDEDFFYLFIILIKHRKSINVFDSGFLDISREFNIRDSISKISKILTKFEIKVDLPKESKIPIIFNNVNFDNKLIQWLNPKNIEAGNSELRNKEGKQIFNSKLNITINRTKENFDTPFFDLEGSVIENDKFYLIKNGIFIQGYADKAISSKYNIKNTAAAFGEYNDLPSIDKAQIHFENTADSLKKLLGSERAIYVDIYQGGDYNEKGDYSTPIQSAYLYEDGEIIGRLPEFSAYNNIYEMFGKDFIGVCIDNEFGGFKNIVTKMNIARSK</sequence>
<dbReference type="EMBL" id="CP066744">
    <property type="protein sequence ID" value="QQK07952.1"/>
    <property type="molecule type" value="Genomic_DNA"/>
</dbReference>
<keyword evidence="2" id="KW-1185">Reference proteome</keyword>